<dbReference type="InterPro" id="IPR035906">
    <property type="entry name" value="MetI-like_sf"/>
</dbReference>
<evidence type="ECO:0000256" key="2">
    <source>
        <dbReference type="ARBA" id="ARBA00022448"/>
    </source>
</evidence>
<name>A0ABX5SYY9_9MICO</name>
<proteinExistence type="inferred from homology"/>
<evidence type="ECO:0000256" key="1">
    <source>
        <dbReference type="ARBA" id="ARBA00004651"/>
    </source>
</evidence>
<evidence type="ECO:0000313" key="11">
    <source>
        <dbReference type="Proteomes" id="UP000295748"/>
    </source>
</evidence>
<keyword evidence="6 7" id="KW-0472">Membrane</keyword>
<keyword evidence="2 7" id="KW-0813">Transport</keyword>
<keyword evidence="4 7" id="KW-0812">Transmembrane</keyword>
<dbReference type="PROSITE" id="PS50928">
    <property type="entry name" value="ABC_TM1"/>
    <property type="match status" value="1"/>
</dbReference>
<keyword evidence="11" id="KW-1185">Reference proteome</keyword>
<feature type="transmembrane region" description="Helical" evidence="7">
    <location>
        <begin position="223"/>
        <end position="244"/>
    </location>
</feature>
<feature type="transmembrane region" description="Helical" evidence="7">
    <location>
        <begin position="143"/>
        <end position="163"/>
    </location>
</feature>
<evidence type="ECO:0000313" key="10">
    <source>
        <dbReference type="EMBL" id="QBR90477.1"/>
    </source>
</evidence>
<dbReference type="InterPro" id="IPR050901">
    <property type="entry name" value="BP-dep_ABC_trans_perm"/>
</dbReference>
<comment type="subcellular location">
    <subcellularLocation>
        <location evidence="1 7">Cell membrane</location>
        <topology evidence="1 7">Multi-pass membrane protein</topology>
    </subcellularLocation>
</comment>
<comment type="similarity">
    <text evidence="7">Belongs to the binding-protein-dependent transport system permease family.</text>
</comment>
<dbReference type="Proteomes" id="UP000295748">
    <property type="component" value="Chromosome"/>
</dbReference>
<feature type="transmembrane region" description="Helical" evidence="7">
    <location>
        <begin position="47"/>
        <end position="69"/>
    </location>
</feature>
<dbReference type="CDD" id="cd06261">
    <property type="entry name" value="TM_PBP2"/>
    <property type="match status" value="1"/>
</dbReference>
<organism evidence="10 11">
    <name type="scientific">Microbacterium wangchenii</name>
    <dbReference type="NCBI Taxonomy" id="2541726"/>
    <lineage>
        <taxon>Bacteria</taxon>
        <taxon>Bacillati</taxon>
        <taxon>Actinomycetota</taxon>
        <taxon>Actinomycetes</taxon>
        <taxon>Micrococcales</taxon>
        <taxon>Microbacteriaceae</taxon>
        <taxon>Microbacterium</taxon>
    </lineage>
</organism>
<keyword evidence="5 7" id="KW-1133">Transmembrane helix</keyword>
<feature type="domain" description="ABC transmembrane type-1" evidence="9">
    <location>
        <begin position="107"/>
        <end position="297"/>
    </location>
</feature>
<dbReference type="SUPFAM" id="SSF161098">
    <property type="entry name" value="MetI-like"/>
    <property type="match status" value="1"/>
</dbReference>
<protein>
    <submittedName>
        <fullName evidence="10">Carbohydrate ABC transporter permease</fullName>
    </submittedName>
</protein>
<dbReference type="InterPro" id="IPR000515">
    <property type="entry name" value="MetI-like"/>
</dbReference>
<dbReference type="EMBL" id="CP038266">
    <property type="protein sequence ID" value="QBR90477.1"/>
    <property type="molecule type" value="Genomic_DNA"/>
</dbReference>
<evidence type="ECO:0000256" key="3">
    <source>
        <dbReference type="ARBA" id="ARBA00022475"/>
    </source>
</evidence>
<gene>
    <name evidence="10" type="ORF">E4K62_18395</name>
</gene>
<reference evidence="10 11" key="1">
    <citation type="submission" date="2019-03" db="EMBL/GenBank/DDBJ databases">
        <authorList>
            <person name="Dong K."/>
        </authorList>
    </citation>
    <scope>NUCLEOTIDE SEQUENCE [LARGE SCALE GENOMIC DNA]</scope>
    <source>
        <strain evidence="11">dk512</strain>
    </source>
</reference>
<dbReference type="PANTHER" id="PTHR32243">
    <property type="entry name" value="MALTOSE TRANSPORT SYSTEM PERMEASE-RELATED"/>
    <property type="match status" value="1"/>
</dbReference>
<keyword evidence="3" id="KW-1003">Cell membrane</keyword>
<feature type="transmembrane region" description="Helical" evidence="7">
    <location>
        <begin position="175"/>
        <end position="194"/>
    </location>
</feature>
<accession>A0ABX5SYY9</accession>
<evidence type="ECO:0000256" key="6">
    <source>
        <dbReference type="ARBA" id="ARBA00023136"/>
    </source>
</evidence>
<dbReference type="PANTHER" id="PTHR32243:SF18">
    <property type="entry name" value="INNER MEMBRANE ABC TRANSPORTER PERMEASE PROTEIN YCJP"/>
    <property type="match status" value="1"/>
</dbReference>
<evidence type="ECO:0000259" key="9">
    <source>
        <dbReference type="PROSITE" id="PS50928"/>
    </source>
</evidence>
<dbReference type="Pfam" id="PF00528">
    <property type="entry name" value="BPD_transp_1"/>
    <property type="match status" value="1"/>
</dbReference>
<evidence type="ECO:0000256" key="8">
    <source>
        <dbReference type="SAM" id="MobiDB-lite"/>
    </source>
</evidence>
<feature type="transmembrane region" description="Helical" evidence="7">
    <location>
        <begin position="107"/>
        <end position="131"/>
    </location>
</feature>
<evidence type="ECO:0000256" key="7">
    <source>
        <dbReference type="RuleBase" id="RU363032"/>
    </source>
</evidence>
<evidence type="ECO:0000256" key="4">
    <source>
        <dbReference type="ARBA" id="ARBA00022692"/>
    </source>
</evidence>
<dbReference type="Gene3D" id="1.10.3720.10">
    <property type="entry name" value="MetI-like"/>
    <property type="match status" value="1"/>
</dbReference>
<sequence>MTVDLGGQVAAGGAADTQRSAPARTVDPRQHLAAQARRRRKKIAKHTVVIALLSIWTVFALAPIVWIFLMSLKLPQDIVAYPPKFVFTPTLANYADVFTGPEFMTPFLNSLIVTVGSLLLTLVIGLPTAYALARFSFRGKENIAFGILSLRFAPELLIILPLYLVFQNVGLTDNYLGLILAYQLVTLPMLVWMLRSFIEDLPTELEEAVAVDGGTRWTAFRHVLFRLIAPGLGAALMLSFIWAWNSYTLPLVLSGRNTQVITTGIQQYISFQSIDWGPMAAATVVSMVPGILFALFALRWIVGGLTAGTVKG</sequence>
<evidence type="ECO:0000256" key="5">
    <source>
        <dbReference type="ARBA" id="ARBA00022989"/>
    </source>
</evidence>
<dbReference type="RefSeq" id="WP_135070540.1">
    <property type="nucleotide sequence ID" value="NZ_CP038266.1"/>
</dbReference>
<feature type="transmembrane region" description="Helical" evidence="7">
    <location>
        <begin position="279"/>
        <end position="302"/>
    </location>
</feature>
<feature type="region of interest" description="Disordered" evidence="8">
    <location>
        <begin position="1"/>
        <end position="31"/>
    </location>
</feature>